<evidence type="ECO:0000313" key="3">
    <source>
        <dbReference type="Proteomes" id="UP000800040"/>
    </source>
</evidence>
<dbReference type="OrthoDB" id="3559580at2759"/>
<dbReference type="PANTHER" id="PTHR35391:SF5">
    <property type="entry name" value="DUF6590 DOMAIN-CONTAINING PROTEIN"/>
    <property type="match status" value="1"/>
</dbReference>
<proteinExistence type="predicted"/>
<dbReference type="PANTHER" id="PTHR35391">
    <property type="entry name" value="C2H2-TYPE DOMAIN-CONTAINING PROTEIN-RELATED"/>
    <property type="match status" value="1"/>
</dbReference>
<keyword evidence="3" id="KW-1185">Reference proteome</keyword>
<name>A0A6A5KGF3_9PLEO</name>
<dbReference type="AlphaFoldDB" id="A0A6A5KGF3"/>
<sequence length="259" mass="29008">MATNGIQWLWSPQHQRYYHVTYNADGSAVYHWQNESPVQPVQHVRIDSPNTDDHAIESVPAELRPWISGLITGTSGPAEALDSTYFVRTGNDARRFFIVGRVFAMLYSDAVGNTASINGNDDAYSAIRFGEQVYSNIRRFVVVKVCQGFVYACGITTYSNRGTLKAGCVPSQHSVVYFTGTDAGNCYIQGEWDAGMWKDPIEVEPANGALVMKRESRIRFSKTVPIEMNVKVKDIGRVHYAHMSKLVAYWEEEFSKSSA</sequence>
<evidence type="ECO:0000259" key="1">
    <source>
        <dbReference type="Pfam" id="PF20233"/>
    </source>
</evidence>
<dbReference type="EMBL" id="ML975338">
    <property type="protein sequence ID" value="KAF1832453.1"/>
    <property type="molecule type" value="Genomic_DNA"/>
</dbReference>
<protein>
    <recommendedName>
        <fullName evidence="1">DUF6590 domain-containing protein</fullName>
    </recommendedName>
</protein>
<accession>A0A6A5KGF3</accession>
<reference evidence="2" key="1">
    <citation type="submission" date="2020-01" db="EMBL/GenBank/DDBJ databases">
        <authorList>
            <consortium name="DOE Joint Genome Institute"/>
            <person name="Haridas S."/>
            <person name="Albert R."/>
            <person name="Binder M."/>
            <person name="Bloem J."/>
            <person name="Labutti K."/>
            <person name="Salamov A."/>
            <person name="Andreopoulos B."/>
            <person name="Baker S.E."/>
            <person name="Barry K."/>
            <person name="Bills G."/>
            <person name="Bluhm B.H."/>
            <person name="Cannon C."/>
            <person name="Castanera R."/>
            <person name="Culley D.E."/>
            <person name="Daum C."/>
            <person name="Ezra D."/>
            <person name="Gonzalez J.B."/>
            <person name="Henrissat B."/>
            <person name="Kuo A."/>
            <person name="Liang C."/>
            <person name="Lipzen A."/>
            <person name="Lutzoni F."/>
            <person name="Magnuson J."/>
            <person name="Mondo S."/>
            <person name="Nolan M."/>
            <person name="Ohm R."/>
            <person name="Pangilinan J."/>
            <person name="Park H.-J."/>
            <person name="Ramirez L."/>
            <person name="Alfaro M."/>
            <person name="Sun H."/>
            <person name="Tritt A."/>
            <person name="Yoshinaga Y."/>
            <person name="Zwiers L.-H."/>
            <person name="Turgeon B.G."/>
            <person name="Goodwin S.B."/>
            <person name="Spatafora J.W."/>
            <person name="Crous P.W."/>
            <person name="Grigoriev I.V."/>
        </authorList>
    </citation>
    <scope>NUCLEOTIDE SEQUENCE</scope>
    <source>
        <strain evidence="2">P77</strain>
    </source>
</reference>
<dbReference type="InterPro" id="IPR046497">
    <property type="entry name" value="DUF6590"/>
</dbReference>
<organism evidence="2 3">
    <name type="scientific">Decorospora gaudefroyi</name>
    <dbReference type="NCBI Taxonomy" id="184978"/>
    <lineage>
        <taxon>Eukaryota</taxon>
        <taxon>Fungi</taxon>
        <taxon>Dikarya</taxon>
        <taxon>Ascomycota</taxon>
        <taxon>Pezizomycotina</taxon>
        <taxon>Dothideomycetes</taxon>
        <taxon>Pleosporomycetidae</taxon>
        <taxon>Pleosporales</taxon>
        <taxon>Pleosporineae</taxon>
        <taxon>Pleosporaceae</taxon>
        <taxon>Decorospora</taxon>
    </lineage>
</organism>
<dbReference type="Proteomes" id="UP000800040">
    <property type="component" value="Unassembled WGS sequence"/>
</dbReference>
<gene>
    <name evidence="2" type="ORF">BDW02DRAFT_425060</name>
</gene>
<dbReference type="Pfam" id="PF20233">
    <property type="entry name" value="DUF6590"/>
    <property type="match status" value="1"/>
</dbReference>
<feature type="domain" description="DUF6590" evidence="1">
    <location>
        <begin position="94"/>
        <end position="247"/>
    </location>
</feature>
<evidence type="ECO:0000313" key="2">
    <source>
        <dbReference type="EMBL" id="KAF1832453.1"/>
    </source>
</evidence>